<organism evidence="2">
    <name type="scientific">Camelus bactrianus</name>
    <name type="common">Bactrian camel</name>
    <dbReference type="NCBI Taxonomy" id="9837"/>
    <lineage>
        <taxon>Eukaryota</taxon>
        <taxon>Metazoa</taxon>
        <taxon>Chordata</taxon>
        <taxon>Craniata</taxon>
        <taxon>Vertebrata</taxon>
        <taxon>Euteleostomi</taxon>
        <taxon>Mammalia</taxon>
        <taxon>Eutheria</taxon>
        <taxon>Laurasiatheria</taxon>
        <taxon>Artiodactyla</taxon>
        <taxon>Tylopoda</taxon>
        <taxon>Camelidae</taxon>
        <taxon>Camelus</taxon>
    </lineage>
</organism>
<feature type="compositionally biased region" description="Basic residues" evidence="1">
    <location>
        <begin position="29"/>
        <end position="38"/>
    </location>
</feature>
<proteinExistence type="predicted"/>
<evidence type="ECO:0000313" key="2">
    <source>
        <dbReference type="RefSeq" id="XP_045373738.1"/>
    </source>
</evidence>
<dbReference type="AlphaFoldDB" id="A0A9W3HJX7"/>
<reference evidence="2" key="1">
    <citation type="submission" date="2025-08" db="UniProtKB">
        <authorList>
            <consortium name="RefSeq"/>
        </authorList>
    </citation>
    <scope>IDENTIFICATION</scope>
    <source>
        <tissue evidence="2">Blood</tissue>
    </source>
</reference>
<evidence type="ECO:0000256" key="1">
    <source>
        <dbReference type="SAM" id="MobiDB-lite"/>
    </source>
</evidence>
<gene>
    <name evidence="2" type="primary">LOC123617312</name>
</gene>
<name>A0A9W3HJX7_CAMBA</name>
<protein>
    <submittedName>
        <fullName evidence="2">Uncharacterized protein LOC123617312</fullName>
    </submittedName>
</protein>
<sequence length="342" mass="37420">MQSIDCSGSWSPWPLPLPSGPRAPSEARRRYRAGRRGRPSSTSAGPPAQQPGARCRRGVLLQHEGVGRARPRWFCLPPAPPQDTWQGLETACHMGWEASTGSSGWSPGMVLTPCRNHGAPVLVALWWCRWWVQSGQAASDLLIWGRRCVRERGQGKAPRALWSLLRPLVKDRFLSVLEAVWRRPGAAFLSWGWVARGSWEVGPVLGAAAAEAGAGCCGVKVGTAGTMCSASPPSPGSPASLSPWHPGWVGAPRLSLQEKKVLVSSRVAAELSGWAGSMLDRHPSPAEICVLRPAPHRPGPCCLPGPRDWRRDRPDRRPRRPPREPSTRRGRRCLAPWLFVFF</sequence>
<dbReference type="RefSeq" id="XP_045373738.1">
    <property type="nucleotide sequence ID" value="XM_045517782.1"/>
</dbReference>
<accession>A0A9W3HJX7</accession>
<feature type="region of interest" description="Disordered" evidence="1">
    <location>
        <begin position="302"/>
        <end position="329"/>
    </location>
</feature>
<feature type="compositionally biased region" description="Basic and acidic residues" evidence="1">
    <location>
        <begin position="307"/>
        <end position="327"/>
    </location>
</feature>
<feature type="region of interest" description="Disordered" evidence="1">
    <location>
        <begin position="1"/>
        <end position="54"/>
    </location>
</feature>